<feature type="transmembrane region" description="Helical" evidence="9">
    <location>
        <begin position="385"/>
        <end position="406"/>
    </location>
</feature>
<organism evidence="10">
    <name type="scientific">Papilio xuthus</name>
    <name type="common">Asian swallowtail butterfly</name>
    <dbReference type="NCBI Taxonomy" id="66420"/>
    <lineage>
        <taxon>Eukaryota</taxon>
        <taxon>Metazoa</taxon>
        <taxon>Ecdysozoa</taxon>
        <taxon>Arthropoda</taxon>
        <taxon>Hexapoda</taxon>
        <taxon>Insecta</taxon>
        <taxon>Pterygota</taxon>
        <taxon>Neoptera</taxon>
        <taxon>Endopterygota</taxon>
        <taxon>Lepidoptera</taxon>
        <taxon>Glossata</taxon>
        <taxon>Ditrysia</taxon>
        <taxon>Papilionoidea</taxon>
        <taxon>Papilionidae</taxon>
        <taxon>Papilioninae</taxon>
        <taxon>Papilio</taxon>
    </lineage>
</organism>
<feature type="transmembrane region" description="Helical" evidence="9">
    <location>
        <begin position="186"/>
        <end position="207"/>
    </location>
</feature>
<keyword evidence="7 9" id="KW-0472">Membrane</keyword>
<dbReference type="GeneID" id="106126168"/>
<keyword evidence="8" id="KW-1015">Disulfide bond</keyword>
<keyword evidence="5" id="KW-0769">Symport</keyword>
<dbReference type="PANTHER" id="PTHR11616">
    <property type="entry name" value="SODIUM/CHLORIDE DEPENDENT TRANSPORTER"/>
    <property type="match status" value="1"/>
</dbReference>
<feature type="transmembrane region" description="Helical" evidence="9">
    <location>
        <begin position="352"/>
        <end position="373"/>
    </location>
</feature>
<reference evidence="10" key="1">
    <citation type="submission" date="2025-08" db="UniProtKB">
        <authorList>
            <consortium name="RefSeq"/>
        </authorList>
    </citation>
    <scope>IDENTIFICATION</scope>
</reference>
<dbReference type="RefSeq" id="XP_013179110.1">
    <property type="nucleotide sequence ID" value="XM_013323656.1"/>
</dbReference>
<gene>
    <name evidence="10" type="primary">LOC106126168</name>
</gene>
<keyword evidence="3" id="KW-0813">Transport</keyword>
<evidence type="ECO:0000256" key="2">
    <source>
        <dbReference type="ARBA" id="ARBA00006459"/>
    </source>
</evidence>
<dbReference type="GO" id="GO:0005283">
    <property type="term" value="F:amino acid:sodium symporter activity"/>
    <property type="evidence" value="ECO:0007669"/>
    <property type="project" value="TreeGrafter"/>
</dbReference>
<feature type="transmembrane region" description="Helical" evidence="9">
    <location>
        <begin position="418"/>
        <end position="437"/>
    </location>
</feature>
<evidence type="ECO:0000256" key="9">
    <source>
        <dbReference type="SAM" id="Phobius"/>
    </source>
</evidence>
<keyword evidence="4 9" id="KW-0812">Transmembrane</keyword>
<feature type="transmembrane region" description="Helical" evidence="9">
    <location>
        <begin position="219"/>
        <end position="236"/>
    </location>
</feature>
<feature type="transmembrane region" description="Helical" evidence="9">
    <location>
        <begin position="290"/>
        <end position="308"/>
    </location>
</feature>
<dbReference type="KEGG" id="pxu:106126168"/>
<accession>A0AAJ6ZU53</accession>
<dbReference type="GO" id="GO:0089718">
    <property type="term" value="P:amino acid import across plasma membrane"/>
    <property type="evidence" value="ECO:0007669"/>
    <property type="project" value="TreeGrafter"/>
</dbReference>
<dbReference type="PANTHER" id="PTHR11616:SF241">
    <property type="entry name" value="SODIUM- AND CHLORIDE-DEPENDENT GLYCINE TRANSPORTER 2"/>
    <property type="match status" value="1"/>
</dbReference>
<dbReference type="InterPro" id="IPR000175">
    <property type="entry name" value="Na/ntran_symport"/>
</dbReference>
<dbReference type="AlphaFoldDB" id="A0AAJ6ZU53"/>
<dbReference type="Pfam" id="PF00209">
    <property type="entry name" value="SNF"/>
    <property type="match status" value="1"/>
</dbReference>
<feature type="transmembrane region" description="Helical" evidence="9">
    <location>
        <begin position="33"/>
        <end position="51"/>
    </location>
</feature>
<name>A0AAJ6ZU53_PAPXU</name>
<comment type="subcellular location">
    <subcellularLocation>
        <location evidence="1">Membrane</location>
        <topology evidence="1">Multi-pass membrane protein</topology>
    </subcellularLocation>
</comment>
<evidence type="ECO:0000256" key="1">
    <source>
        <dbReference type="ARBA" id="ARBA00004141"/>
    </source>
</evidence>
<keyword evidence="6 9" id="KW-1133">Transmembrane helix</keyword>
<feature type="transmembrane region" description="Helical" evidence="9">
    <location>
        <begin position="490"/>
        <end position="508"/>
    </location>
</feature>
<protein>
    <submittedName>
        <fullName evidence="10">Sodium-dependent nutrient amino acid transporter 1-like</fullName>
    </submittedName>
</protein>
<dbReference type="Proteomes" id="UP000694872">
    <property type="component" value="Unplaced"/>
</dbReference>
<evidence type="ECO:0000256" key="8">
    <source>
        <dbReference type="PIRSR" id="PIRSR600175-2"/>
    </source>
</evidence>
<feature type="transmembrane region" description="Helical" evidence="9">
    <location>
        <begin position="256"/>
        <end position="278"/>
    </location>
</feature>
<evidence type="ECO:0000256" key="6">
    <source>
        <dbReference type="ARBA" id="ARBA00022989"/>
    </source>
</evidence>
<comment type="similarity">
    <text evidence="2">Belongs to the sodium:neurotransmitter symporter (SNF) (TC 2.A.22) family.</text>
</comment>
<dbReference type="InterPro" id="IPR037272">
    <property type="entry name" value="SNS_sf"/>
</dbReference>
<evidence type="ECO:0000256" key="4">
    <source>
        <dbReference type="ARBA" id="ARBA00022692"/>
    </source>
</evidence>
<sequence length="614" mass="70855">MTGADLHISTSSVHDKSDSYVHKHFRWDSIKQFVFLAFSVASSSYNFDIFSKVLYDRVKIVDFIFLEITMGITYMFMDLFIKQYTRRIDCYQYLNPLLRGIHMGCVLQSLLWNIILAGDLADAIRYFFAGFHFIPPWSKCNKHHRICVPTVNIILNCRMNNQTNLNETSASVNYHDSYFNSDKHELTSRLFVITLVWIINFFLATMTDTTLIKLVRISTLWRTFSTVFVLLFTLFYTEYFFTNAISQMFDATAPRVYTSAIDRITFAFGIGLVGVYDFGTMSPHTMIDNAVVIFGIIFTTFALARSIIVRVLYQALTVCIRDNTEITSHYLLFVVLPLSSEFLHVQKVFTIYIFLSVMCSLSAYLAILTLTISKLLHNEFRSVKVVYMVGILCFCCCNLSYPVAMLSKHKLIGLIQGINFTVLYLGGFKVAIVMWLYGIGKLSTDIQFSLGFKPTQFWTTCWAMHPILTFLFIVHKLYVLIHLTEKVQMILASTWILFSFCFVTIIQIKTIAKFIVRNNLVGVLKPRPKYGPPEPEDRARRRKFDVSTLHQYCVHRCLINEECYECNHMPLIFKRKSRVESMSDADTSLTNIFESGVVAKKSSIVMDSSQMHFN</sequence>
<evidence type="ECO:0000256" key="7">
    <source>
        <dbReference type="ARBA" id="ARBA00023136"/>
    </source>
</evidence>
<feature type="disulfide bond" evidence="8">
    <location>
        <begin position="140"/>
        <end position="147"/>
    </location>
</feature>
<proteinExistence type="inferred from homology"/>
<feature type="transmembrane region" description="Helical" evidence="9">
    <location>
        <begin position="63"/>
        <end position="81"/>
    </location>
</feature>
<dbReference type="SUPFAM" id="SSF161070">
    <property type="entry name" value="SNF-like"/>
    <property type="match status" value="1"/>
</dbReference>
<evidence type="ECO:0000256" key="5">
    <source>
        <dbReference type="ARBA" id="ARBA00022847"/>
    </source>
</evidence>
<dbReference type="GO" id="GO:0005886">
    <property type="term" value="C:plasma membrane"/>
    <property type="evidence" value="ECO:0007669"/>
    <property type="project" value="TreeGrafter"/>
</dbReference>
<dbReference type="PROSITE" id="PS50267">
    <property type="entry name" value="NA_NEUROTRAN_SYMP_3"/>
    <property type="match status" value="1"/>
</dbReference>
<evidence type="ECO:0000313" key="10">
    <source>
        <dbReference type="RefSeq" id="XP_013179110.1"/>
    </source>
</evidence>
<feature type="transmembrane region" description="Helical" evidence="9">
    <location>
        <begin position="457"/>
        <end position="478"/>
    </location>
</feature>
<evidence type="ECO:0000256" key="3">
    <source>
        <dbReference type="ARBA" id="ARBA00022448"/>
    </source>
</evidence>